<dbReference type="PROSITE" id="PS52050">
    <property type="entry name" value="WYL"/>
    <property type="match status" value="1"/>
</dbReference>
<dbReference type="InterPro" id="IPR059020">
    <property type="entry name" value="CapW_CTD"/>
</dbReference>
<dbReference type="Pfam" id="PF26107">
    <property type="entry name" value="BrxR_CTD"/>
    <property type="match status" value="1"/>
</dbReference>
<dbReference type="PANTHER" id="PTHR34580:SF1">
    <property type="entry name" value="PROTEIN PAFC"/>
    <property type="match status" value="1"/>
</dbReference>
<reference evidence="4 5" key="1">
    <citation type="submission" date="2018-12" db="EMBL/GenBank/DDBJ databases">
        <authorList>
            <person name="Yu L."/>
        </authorList>
    </citation>
    <scope>NUCLEOTIDE SEQUENCE [LARGE SCALE GENOMIC DNA]</scope>
    <source>
        <strain evidence="4 5">HAW-EB5</strain>
    </source>
</reference>
<dbReference type="InterPro" id="IPR026881">
    <property type="entry name" value="WYL_dom"/>
</dbReference>
<dbReference type="PIRSF" id="PIRSF015558">
    <property type="entry name" value="Txn_reg_DeoR_prd"/>
    <property type="match status" value="1"/>
</dbReference>
<dbReference type="InterPro" id="IPR051534">
    <property type="entry name" value="CBASS_pafABC_assoc_protein"/>
</dbReference>
<dbReference type="RefSeq" id="WP_126506826.1">
    <property type="nucleotide sequence ID" value="NZ_RXNV01000007.1"/>
</dbReference>
<feature type="domain" description="WYL" evidence="1">
    <location>
        <begin position="127"/>
        <end position="190"/>
    </location>
</feature>
<gene>
    <name evidence="4" type="ORF">EKG39_15720</name>
</gene>
<sequence>MNNIKDLPINIYERLEYLEFMLRFRGWFSRLDLKDRFGISDAAATRDISHYRKSAKNKDEEDLNVTFNQVTKKYEIKDDTFFPLFDISINHALSKIRNPKICEALDMGECNGVLAFPRLSIPKLDDLSNITRAISNEHTLKVDYHSVGNGHSTKKLLPHSIFDNGIHWYMRAYDLEKEKFRSYALTRIVASKIIISDEIKANKSSKSRDESWNRIVNLEIVPHPNRKNVKNPETIALDFNMENGVLKLPVRAAVAGFWLAMWTIDCTKDHSLEGYQYQLWLRNHDSLYDVDSRSIAPGLSDYNKND</sequence>
<evidence type="ECO:0000313" key="5">
    <source>
        <dbReference type="Proteomes" id="UP000282060"/>
    </source>
</evidence>
<dbReference type="Pfam" id="PF26109">
    <property type="entry name" value="WHD_BrxR"/>
    <property type="match status" value="1"/>
</dbReference>
<dbReference type="InterPro" id="IPR059019">
    <property type="entry name" value="WHD_CapW"/>
</dbReference>
<dbReference type="PANTHER" id="PTHR34580">
    <property type="match status" value="1"/>
</dbReference>
<dbReference type="AlphaFoldDB" id="A0A3S0KH29"/>
<evidence type="ECO:0000259" key="2">
    <source>
        <dbReference type="Pfam" id="PF26107"/>
    </source>
</evidence>
<keyword evidence="5" id="KW-1185">Reference proteome</keyword>
<evidence type="ECO:0000259" key="3">
    <source>
        <dbReference type="Pfam" id="PF26109"/>
    </source>
</evidence>
<dbReference type="Pfam" id="PF13280">
    <property type="entry name" value="WYL"/>
    <property type="match status" value="1"/>
</dbReference>
<feature type="domain" description="DNA-binding transcriptional repressor CapW winged helix-turn-helix" evidence="3">
    <location>
        <begin position="11"/>
        <end position="84"/>
    </location>
</feature>
<dbReference type="InterPro" id="IPR016634">
    <property type="entry name" value="CapW-like"/>
</dbReference>
<dbReference type="EMBL" id="RXNV01000007">
    <property type="protein sequence ID" value="RTR30663.1"/>
    <property type="molecule type" value="Genomic_DNA"/>
</dbReference>
<accession>A0A3S0KH29</accession>
<evidence type="ECO:0000259" key="1">
    <source>
        <dbReference type="Pfam" id="PF13280"/>
    </source>
</evidence>
<evidence type="ECO:0000313" key="4">
    <source>
        <dbReference type="EMBL" id="RTR30663.1"/>
    </source>
</evidence>
<comment type="caution">
    <text evidence="4">The sequence shown here is derived from an EMBL/GenBank/DDBJ whole genome shotgun (WGS) entry which is preliminary data.</text>
</comment>
<dbReference type="OrthoDB" id="6400324at2"/>
<name>A0A3S0KH29_9GAMM</name>
<protein>
    <submittedName>
        <fullName evidence="4">WYL domain-containing protein</fullName>
    </submittedName>
</protein>
<feature type="domain" description="DNA-binding transcriptional repressor CapW C-terminal dimerisation" evidence="2">
    <location>
        <begin position="215"/>
        <end position="286"/>
    </location>
</feature>
<dbReference type="Proteomes" id="UP000282060">
    <property type="component" value="Unassembled WGS sequence"/>
</dbReference>
<organism evidence="4 5">
    <name type="scientific">Shewanella atlantica</name>
    <dbReference type="NCBI Taxonomy" id="271099"/>
    <lineage>
        <taxon>Bacteria</taxon>
        <taxon>Pseudomonadati</taxon>
        <taxon>Pseudomonadota</taxon>
        <taxon>Gammaproteobacteria</taxon>
        <taxon>Alteromonadales</taxon>
        <taxon>Shewanellaceae</taxon>
        <taxon>Shewanella</taxon>
    </lineage>
</organism>
<proteinExistence type="predicted"/>